<evidence type="ECO:0000313" key="6">
    <source>
        <dbReference type="EMBL" id="SFJ46889.1"/>
    </source>
</evidence>
<dbReference type="GO" id="GO:0016462">
    <property type="term" value="F:pyrophosphatase activity"/>
    <property type="evidence" value="ECO:0007669"/>
    <property type="project" value="InterPro"/>
</dbReference>
<evidence type="ECO:0000256" key="1">
    <source>
        <dbReference type="ARBA" id="ARBA00001946"/>
    </source>
</evidence>
<dbReference type="Pfam" id="PF00293">
    <property type="entry name" value="NUDIX"/>
    <property type="match status" value="1"/>
</dbReference>
<protein>
    <submittedName>
        <fullName evidence="6">8-oxo-dGTP pyrophosphatase MutT, NUDIX family</fullName>
    </submittedName>
</protein>
<dbReference type="InterPro" id="IPR020084">
    <property type="entry name" value="NUDIX_hydrolase_CS"/>
</dbReference>
<comment type="cofactor">
    <cofactor evidence="1">
        <name>Mg(2+)</name>
        <dbReference type="ChEBI" id="CHEBI:18420"/>
    </cofactor>
</comment>
<keyword evidence="3" id="KW-0378">Hydrolase</keyword>
<dbReference type="CDD" id="cd04666">
    <property type="entry name" value="NUDIX_DIPP2_like_Nudt4"/>
    <property type="match status" value="1"/>
</dbReference>
<dbReference type="PROSITE" id="PS00893">
    <property type="entry name" value="NUDIX_BOX"/>
    <property type="match status" value="1"/>
</dbReference>
<dbReference type="PROSITE" id="PS51462">
    <property type="entry name" value="NUDIX"/>
    <property type="match status" value="1"/>
</dbReference>
<proteinExistence type="predicted"/>
<evidence type="ECO:0000259" key="5">
    <source>
        <dbReference type="PROSITE" id="PS51462"/>
    </source>
</evidence>
<dbReference type="Gene3D" id="3.90.79.10">
    <property type="entry name" value="Nucleoside Triphosphate Pyrophosphohydrolase"/>
    <property type="match status" value="1"/>
</dbReference>
<dbReference type="GO" id="GO:0005737">
    <property type="term" value="C:cytoplasm"/>
    <property type="evidence" value="ECO:0007669"/>
    <property type="project" value="TreeGrafter"/>
</dbReference>
<dbReference type="PANTHER" id="PTHR12629:SF0">
    <property type="entry name" value="DIPHOSPHOINOSITOL-POLYPHOSPHATE DIPHOSPHATASE"/>
    <property type="match status" value="1"/>
</dbReference>
<evidence type="ECO:0000256" key="3">
    <source>
        <dbReference type="ARBA" id="ARBA00022801"/>
    </source>
</evidence>
<dbReference type="SUPFAM" id="SSF55811">
    <property type="entry name" value="Nudix"/>
    <property type="match status" value="1"/>
</dbReference>
<dbReference type="RefSeq" id="WP_244523283.1">
    <property type="nucleotide sequence ID" value="NZ_FORF01000021.1"/>
</dbReference>
<name>A0A1I3RM92_9HYPH</name>
<dbReference type="InterPro" id="IPR047198">
    <property type="entry name" value="DDP-like_NUDIX"/>
</dbReference>
<keyword evidence="4" id="KW-0460">Magnesium</keyword>
<feature type="domain" description="Nudix hydrolase" evidence="5">
    <location>
        <begin position="23"/>
        <end position="156"/>
    </location>
</feature>
<dbReference type="EMBL" id="FORF01000021">
    <property type="protein sequence ID" value="SFJ46889.1"/>
    <property type="molecule type" value="Genomic_DNA"/>
</dbReference>
<sequence>MFPSYRKRKQWMERVRRLFGGMPCRVQVAALPWRVREDGSYEIMLVTSRGTGRWVVPKGWPEKREQPYEAAAREAAEEAGISGPISQRDLGRFYYNKIFRSGMEWRCEVHVFPMQVENVADKWPERKKRTRQWFSPQEASALVREKDLAELIAGFVGNPRQFAL</sequence>
<dbReference type="PANTHER" id="PTHR12629">
    <property type="entry name" value="DIPHOSPHOINOSITOL POLYPHOSPHATE PHOSPHOHYDROLASE"/>
    <property type="match status" value="1"/>
</dbReference>
<evidence type="ECO:0000313" key="7">
    <source>
        <dbReference type="Proteomes" id="UP000242763"/>
    </source>
</evidence>
<dbReference type="AlphaFoldDB" id="A0A1I3RM92"/>
<dbReference type="GO" id="GO:0046872">
    <property type="term" value="F:metal ion binding"/>
    <property type="evidence" value="ECO:0007669"/>
    <property type="project" value="UniProtKB-KW"/>
</dbReference>
<dbReference type="Proteomes" id="UP000242763">
    <property type="component" value="Unassembled WGS sequence"/>
</dbReference>
<dbReference type="InterPro" id="IPR015797">
    <property type="entry name" value="NUDIX_hydrolase-like_dom_sf"/>
</dbReference>
<accession>A0A1I3RM92</accession>
<organism evidence="6 7">
    <name type="scientific">Aquamicrobium aerolatum DSM 21857</name>
    <dbReference type="NCBI Taxonomy" id="1121003"/>
    <lineage>
        <taxon>Bacteria</taxon>
        <taxon>Pseudomonadati</taxon>
        <taxon>Pseudomonadota</taxon>
        <taxon>Alphaproteobacteria</taxon>
        <taxon>Hyphomicrobiales</taxon>
        <taxon>Phyllobacteriaceae</taxon>
        <taxon>Aerobium</taxon>
    </lineage>
</organism>
<dbReference type="STRING" id="1121003.SAMN03080618_03063"/>
<gene>
    <name evidence="6" type="ORF">SAMN03080618_03063</name>
</gene>
<dbReference type="InterPro" id="IPR000086">
    <property type="entry name" value="NUDIX_hydrolase_dom"/>
</dbReference>
<keyword evidence="7" id="KW-1185">Reference proteome</keyword>
<evidence type="ECO:0000256" key="4">
    <source>
        <dbReference type="ARBA" id="ARBA00022842"/>
    </source>
</evidence>
<reference evidence="7" key="1">
    <citation type="submission" date="2016-10" db="EMBL/GenBank/DDBJ databases">
        <authorList>
            <person name="Varghese N."/>
            <person name="Submissions S."/>
        </authorList>
    </citation>
    <scope>NUCLEOTIDE SEQUENCE [LARGE SCALE GENOMIC DNA]</scope>
    <source>
        <strain evidence="7">DSM 21857</strain>
    </source>
</reference>
<keyword evidence="2" id="KW-0479">Metal-binding</keyword>
<evidence type="ECO:0000256" key="2">
    <source>
        <dbReference type="ARBA" id="ARBA00022723"/>
    </source>
</evidence>